<dbReference type="Gene3D" id="1.25.40.20">
    <property type="entry name" value="Ankyrin repeat-containing domain"/>
    <property type="match status" value="1"/>
</dbReference>
<comment type="caution">
    <text evidence="2">The sequence shown here is derived from an EMBL/GenBank/DDBJ whole genome shotgun (WGS) entry which is preliminary data.</text>
</comment>
<gene>
    <name evidence="2" type="ORF">SSX86_008889</name>
</gene>
<sequence length="312" mass="35188">MTKQITYWSETPLLIAVGTGHSHRFVEKLMKRIVDIGAKEKLFVNSSNGSNALHYAAKVGNTTAARLLVEQNPDMTRVMNSFGNTPLKLAAYHGNKETLKYLLTVTPDLRPGEEGRSSYTGVDGGDLVTLAITAGFYDVALDIIDLYPEIVLEYDRNDQTALQVLALKPDPFPSGNILGFWGRVIYSSPTIKNIHDLKVNDNLTRLLVKRICKTVIGKADHDIIWKILGSAITTAVQYEAYELIEECIVTYPSIIWYDVGGFYLFHAAIKHRQERVYNLVYQMSGHKVFMATHIDENIANVFRNSYFRIPRN</sequence>
<feature type="repeat" description="ANK" evidence="1">
    <location>
        <begin position="48"/>
        <end position="80"/>
    </location>
</feature>
<protein>
    <submittedName>
        <fullName evidence="2">Uncharacterized protein</fullName>
    </submittedName>
</protein>
<keyword evidence="3" id="KW-1185">Reference proteome</keyword>
<dbReference type="AlphaFoldDB" id="A0AAP0DG42"/>
<evidence type="ECO:0000313" key="2">
    <source>
        <dbReference type="EMBL" id="KAK9072455.1"/>
    </source>
</evidence>
<dbReference type="PANTHER" id="PTHR24121:SF31">
    <property type="entry name" value="ANKYRIN REPEAT-CONTAINING PROTEIN"/>
    <property type="match status" value="1"/>
</dbReference>
<keyword evidence="1" id="KW-0040">ANK repeat</keyword>
<dbReference type="Pfam" id="PF12796">
    <property type="entry name" value="Ank_2"/>
    <property type="match status" value="1"/>
</dbReference>
<dbReference type="InterPro" id="IPR036770">
    <property type="entry name" value="Ankyrin_rpt-contain_sf"/>
</dbReference>
<feature type="repeat" description="ANK" evidence="1">
    <location>
        <begin position="82"/>
        <end position="114"/>
    </location>
</feature>
<dbReference type="InterPro" id="IPR002110">
    <property type="entry name" value="Ankyrin_rpt"/>
</dbReference>
<dbReference type="EMBL" id="JBCNJP010000010">
    <property type="protein sequence ID" value="KAK9072455.1"/>
    <property type="molecule type" value="Genomic_DNA"/>
</dbReference>
<name>A0AAP0DG42_9ASTR</name>
<dbReference type="SMART" id="SM00248">
    <property type="entry name" value="ANK"/>
    <property type="match status" value="3"/>
</dbReference>
<reference evidence="2 3" key="1">
    <citation type="submission" date="2024-04" db="EMBL/GenBank/DDBJ databases">
        <title>The reference genome of an endangered Asteraceae, Deinandra increscens subsp. villosa, native to the Central Coast of California.</title>
        <authorList>
            <person name="Guilliams M."/>
            <person name="Hasenstab-Lehman K."/>
            <person name="Meyer R."/>
            <person name="Mcevoy S."/>
        </authorList>
    </citation>
    <scope>NUCLEOTIDE SEQUENCE [LARGE SCALE GENOMIC DNA]</scope>
    <source>
        <tissue evidence="2">Leaf</tissue>
    </source>
</reference>
<proteinExistence type="predicted"/>
<dbReference type="Proteomes" id="UP001408789">
    <property type="component" value="Unassembled WGS sequence"/>
</dbReference>
<organism evidence="2 3">
    <name type="scientific">Deinandra increscens subsp. villosa</name>
    <dbReference type="NCBI Taxonomy" id="3103831"/>
    <lineage>
        <taxon>Eukaryota</taxon>
        <taxon>Viridiplantae</taxon>
        <taxon>Streptophyta</taxon>
        <taxon>Embryophyta</taxon>
        <taxon>Tracheophyta</taxon>
        <taxon>Spermatophyta</taxon>
        <taxon>Magnoliopsida</taxon>
        <taxon>eudicotyledons</taxon>
        <taxon>Gunneridae</taxon>
        <taxon>Pentapetalae</taxon>
        <taxon>asterids</taxon>
        <taxon>campanulids</taxon>
        <taxon>Asterales</taxon>
        <taxon>Asteraceae</taxon>
        <taxon>Asteroideae</taxon>
        <taxon>Heliantheae alliance</taxon>
        <taxon>Madieae</taxon>
        <taxon>Madiinae</taxon>
        <taxon>Deinandra</taxon>
    </lineage>
</organism>
<dbReference type="PROSITE" id="PS50297">
    <property type="entry name" value="ANK_REP_REGION"/>
    <property type="match status" value="2"/>
</dbReference>
<accession>A0AAP0DG42</accession>
<evidence type="ECO:0000313" key="3">
    <source>
        <dbReference type="Proteomes" id="UP001408789"/>
    </source>
</evidence>
<evidence type="ECO:0000256" key="1">
    <source>
        <dbReference type="PROSITE-ProRule" id="PRU00023"/>
    </source>
</evidence>
<dbReference type="PROSITE" id="PS50088">
    <property type="entry name" value="ANK_REPEAT"/>
    <property type="match status" value="2"/>
</dbReference>
<dbReference type="SUPFAM" id="SSF48403">
    <property type="entry name" value="Ankyrin repeat"/>
    <property type="match status" value="1"/>
</dbReference>
<dbReference type="PANTHER" id="PTHR24121">
    <property type="entry name" value="NO MECHANORECEPTOR POTENTIAL C, ISOFORM D-RELATED"/>
    <property type="match status" value="1"/>
</dbReference>